<feature type="compositionally biased region" description="Acidic residues" evidence="1">
    <location>
        <begin position="321"/>
        <end position="333"/>
    </location>
</feature>
<dbReference type="EMBL" id="JAVKGT010000026">
    <property type="protein sequence ID" value="MDR5712489.1"/>
    <property type="molecule type" value="Genomic_DNA"/>
</dbReference>
<evidence type="ECO:0000256" key="2">
    <source>
        <dbReference type="SAM" id="Phobius"/>
    </source>
</evidence>
<feature type="region of interest" description="Disordered" evidence="1">
    <location>
        <begin position="230"/>
        <end position="255"/>
    </location>
</feature>
<evidence type="ECO:0000259" key="3">
    <source>
        <dbReference type="Pfam" id="PF25591"/>
    </source>
</evidence>
<keyword evidence="2" id="KW-1133">Transmembrane helix</keyword>
<feature type="region of interest" description="Disordered" evidence="1">
    <location>
        <begin position="1"/>
        <end position="31"/>
    </location>
</feature>
<keyword evidence="2" id="KW-0472">Membrane</keyword>
<comment type="caution">
    <text evidence="4">The sequence shown here is derived from an EMBL/GenBank/DDBJ whole genome shotgun (WGS) entry which is preliminary data.</text>
</comment>
<feature type="compositionally biased region" description="Polar residues" evidence="1">
    <location>
        <begin position="163"/>
        <end position="174"/>
    </location>
</feature>
<accession>A0ABU1FUZ9</accession>
<feature type="compositionally biased region" description="Low complexity" evidence="1">
    <location>
        <begin position="179"/>
        <end position="193"/>
    </location>
</feature>
<feature type="domain" description="Leucine rich repeat variant" evidence="3">
    <location>
        <begin position="20"/>
        <end position="77"/>
    </location>
</feature>
<keyword evidence="5" id="KW-1185">Reference proteome</keyword>
<keyword evidence="2" id="KW-0812">Transmembrane</keyword>
<gene>
    <name evidence="4" type="ORF">RH857_10150</name>
</gene>
<feature type="compositionally biased region" description="Low complexity" evidence="1">
    <location>
        <begin position="237"/>
        <end position="251"/>
    </location>
</feature>
<organism evidence="4 5">
    <name type="scientific">Nesterenkonia flava</name>
    <dbReference type="NCBI Taxonomy" id="469799"/>
    <lineage>
        <taxon>Bacteria</taxon>
        <taxon>Bacillati</taxon>
        <taxon>Actinomycetota</taxon>
        <taxon>Actinomycetes</taxon>
        <taxon>Micrococcales</taxon>
        <taxon>Micrococcaceae</taxon>
        <taxon>Nesterenkonia</taxon>
    </lineage>
</organism>
<feature type="region of interest" description="Disordered" evidence="1">
    <location>
        <begin position="72"/>
        <end position="193"/>
    </location>
</feature>
<dbReference type="Proteomes" id="UP001260872">
    <property type="component" value="Unassembled WGS sequence"/>
</dbReference>
<protein>
    <recommendedName>
        <fullName evidence="3">Leucine rich repeat variant domain-containing protein</fullName>
    </recommendedName>
</protein>
<dbReference type="InterPro" id="IPR057893">
    <property type="entry name" value="LRV_2"/>
</dbReference>
<name>A0ABU1FUZ9_9MICC</name>
<feature type="compositionally biased region" description="Polar residues" evidence="1">
    <location>
        <begin position="90"/>
        <end position="123"/>
    </location>
</feature>
<dbReference type="RefSeq" id="WP_310537860.1">
    <property type="nucleotide sequence ID" value="NZ_BAAAOC010000084.1"/>
</dbReference>
<dbReference type="Pfam" id="PF25591">
    <property type="entry name" value="LRV_2"/>
    <property type="match status" value="1"/>
</dbReference>
<evidence type="ECO:0000313" key="5">
    <source>
        <dbReference type="Proteomes" id="UP001260872"/>
    </source>
</evidence>
<reference evidence="5" key="1">
    <citation type="submission" date="2023-07" db="EMBL/GenBank/DDBJ databases">
        <title>Description of three actinobacteria isolated from air of manufacturing shop in a pharmaceutical factory.</title>
        <authorList>
            <person name="Zhang D.-F."/>
        </authorList>
    </citation>
    <scope>NUCLEOTIDE SEQUENCE [LARGE SCALE GENOMIC DNA]</scope>
    <source>
        <strain evidence="5">CCTCC AB 207010</strain>
    </source>
</reference>
<proteinExistence type="predicted"/>
<sequence length="526" mass="56392">MTDGWNTDGQNGGQQPQDPGARAADPATPHAELYELAAHHPQLRPIIAGNPNTYEGLLEWLGSLGDPAVDAALAQRGDAGAEPAADSAEDQPTQAFEPQTPGAETSAPSAESAQPADDQQTQIMPYAGTAPSAQSAQPAGEQPTQAFPAYGEQQHGYHETEEFSASQEPQQGSQEHFGAGDSSAAAGTAAAYGHDPQGYAPSGYYQYGHPIQQGQQGYYPTAPVPGYDYQEQHQWPGYDQSSGYGYYQQPEEQQEQKKRGGAGVLIFLLLLLVAGGLTAAYFILDPFDRREDTSAAEDQQPGAEEDEDQEPTPSPSPTEEATTDEEEDEEELIEVTPEAPEFDEETGELTIPSIDGVIYLIDGEEITGVYEVDPGQSVTVTVEPEEGYEFPSGTQTRLTFEAAEEEDDEDPERPAPDNAILATSFSAPSGNIHCEISGDEALCTINEHDFDAPSGCSNGVTLRVTREGDSETSCSDEVSQQSRALDYGDAITNDDFACTSDMDGIECWSTQTGNGFFMARESYDLF</sequence>
<evidence type="ECO:0000313" key="4">
    <source>
        <dbReference type="EMBL" id="MDR5712489.1"/>
    </source>
</evidence>
<feature type="compositionally biased region" description="Polar residues" evidence="1">
    <location>
        <begin position="131"/>
        <end position="145"/>
    </location>
</feature>
<feature type="transmembrane region" description="Helical" evidence="2">
    <location>
        <begin position="262"/>
        <end position="284"/>
    </location>
</feature>
<feature type="region of interest" description="Disordered" evidence="1">
    <location>
        <begin position="292"/>
        <end position="350"/>
    </location>
</feature>
<evidence type="ECO:0000256" key="1">
    <source>
        <dbReference type="SAM" id="MobiDB-lite"/>
    </source>
</evidence>